<dbReference type="PROSITE" id="PS50005">
    <property type="entry name" value="TPR"/>
    <property type="match status" value="4"/>
</dbReference>
<evidence type="ECO:0000256" key="4">
    <source>
        <dbReference type="SAM" id="Coils"/>
    </source>
</evidence>
<keyword evidence="7" id="KW-1185">Reference proteome</keyword>
<accession>A0A161HKJ1</accession>
<dbReference type="EMBL" id="CP014501">
    <property type="protein sequence ID" value="ANB13537.1"/>
    <property type="molecule type" value="Genomic_DNA"/>
</dbReference>
<dbReference type="GO" id="GO:0006355">
    <property type="term" value="P:regulation of DNA-templated transcription"/>
    <property type="evidence" value="ECO:0007669"/>
    <property type="project" value="InterPro"/>
</dbReference>
<protein>
    <submittedName>
        <fullName evidence="6">Ctr9p</fullName>
    </submittedName>
</protein>
<evidence type="ECO:0000256" key="1">
    <source>
        <dbReference type="ARBA" id="ARBA00022737"/>
    </source>
</evidence>
<reference evidence="6 7" key="1">
    <citation type="submission" date="2016-02" db="EMBL/GenBank/DDBJ databases">
        <title>Complete genome sequence and transcriptome regulation of the pentose utilising yeast Sugiyamaella lignohabitans.</title>
        <authorList>
            <person name="Bellasio M."/>
            <person name="Peymann A."/>
            <person name="Valli M."/>
            <person name="Sipitzky M."/>
            <person name="Graf A."/>
            <person name="Sauer M."/>
            <person name="Marx H."/>
            <person name="Mattanovich D."/>
        </authorList>
    </citation>
    <scope>NUCLEOTIDE SEQUENCE [LARGE SCALE GENOMIC DNA]</scope>
    <source>
        <strain evidence="6 7">CBS 10342</strain>
    </source>
</reference>
<dbReference type="SMART" id="SM00028">
    <property type="entry name" value="TPR"/>
    <property type="match status" value="8"/>
</dbReference>
<dbReference type="AlphaFoldDB" id="A0A161HKJ1"/>
<evidence type="ECO:0000313" key="7">
    <source>
        <dbReference type="Proteomes" id="UP000189580"/>
    </source>
</evidence>
<feature type="compositionally biased region" description="Basic residues" evidence="5">
    <location>
        <begin position="978"/>
        <end position="992"/>
    </location>
</feature>
<evidence type="ECO:0000256" key="2">
    <source>
        <dbReference type="ARBA" id="ARBA00022803"/>
    </source>
</evidence>
<evidence type="ECO:0000256" key="5">
    <source>
        <dbReference type="SAM" id="MobiDB-lite"/>
    </source>
</evidence>
<evidence type="ECO:0000256" key="3">
    <source>
        <dbReference type="PROSITE-ProRule" id="PRU00339"/>
    </source>
</evidence>
<organism evidence="6 7">
    <name type="scientific">Sugiyamaella lignohabitans</name>
    <dbReference type="NCBI Taxonomy" id="796027"/>
    <lineage>
        <taxon>Eukaryota</taxon>
        <taxon>Fungi</taxon>
        <taxon>Dikarya</taxon>
        <taxon>Ascomycota</taxon>
        <taxon>Saccharomycotina</taxon>
        <taxon>Dipodascomycetes</taxon>
        <taxon>Dipodascales</taxon>
        <taxon>Trichomonascaceae</taxon>
        <taxon>Sugiyamaella</taxon>
    </lineage>
</organism>
<feature type="repeat" description="TPR" evidence="3">
    <location>
        <begin position="222"/>
        <end position="255"/>
    </location>
</feature>
<dbReference type="PANTHER" id="PTHR14027:SF2">
    <property type="entry name" value="RNA POLYMERASE-ASSOCIATED PROTEIN CTR9 HOMOLOG"/>
    <property type="match status" value="1"/>
</dbReference>
<keyword evidence="4" id="KW-0175">Coiled coil</keyword>
<dbReference type="OrthoDB" id="343875at2759"/>
<dbReference type="Proteomes" id="UP000189580">
    <property type="component" value="Chromosome a"/>
</dbReference>
<feature type="repeat" description="TPR" evidence="3">
    <location>
        <begin position="338"/>
        <end position="371"/>
    </location>
</feature>
<dbReference type="InterPro" id="IPR011990">
    <property type="entry name" value="TPR-like_helical_dom_sf"/>
</dbReference>
<gene>
    <name evidence="6" type="primary">CTR9</name>
    <name evidence="6" type="ORF">AWJ20_1833</name>
</gene>
<feature type="repeat" description="TPR" evidence="3">
    <location>
        <begin position="728"/>
        <end position="761"/>
    </location>
</feature>
<name>A0A161HKJ1_9ASCO</name>
<feature type="region of interest" description="Disordered" evidence="5">
    <location>
        <begin position="953"/>
        <end position="1090"/>
    </location>
</feature>
<dbReference type="InterPro" id="IPR031101">
    <property type="entry name" value="Ctr9"/>
</dbReference>
<feature type="repeat" description="TPR" evidence="3">
    <location>
        <begin position="536"/>
        <end position="569"/>
    </location>
</feature>
<keyword evidence="2 3" id="KW-0802">TPR repeat</keyword>
<feature type="compositionally biased region" description="Basic and acidic residues" evidence="5">
    <location>
        <begin position="993"/>
        <end position="1017"/>
    </location>
</feature>
<dbReference type="GO" id="GO:0000993">
    <property type="term" value="F:RNA polymerase II complex binding"/>
    <property type="evidence" value="ECO:0007669"/>
    <property type="project" value="TreeGrafter"/>
</dbReference>
<dbReference type="PANTHER" id="PTHR14027">
    <property type="entry name" value="RNA POLYMERASE-ASSOCIATED PROTEIN CTR9"/>
    <property type="match status" value="1"/>
</dbReference>
<dbReference type="InterPro" id="IPR019734">
    <property type="entry name" value="TPR_rpt"/>
</dbReference>
<evidence type="ECO:0000313" key="6">
    <source>
        <dbReference type="EMBL" id="ANB13537.1"/>
    </source>
</evidence>
<dbReference type="SUPFAM" id="SSF48452">
    <property type="entry name" value="TPR-like"/>
    <property type="match status" value="4"/>
</dbReference>
<dbReference type="GO" id="GO:0006368">
    <property type="term" value="P:transcription elongation by RNA polymerase II"/>
    <property type="evidence" value="ECO:0007669"/>
    <property type="project" value="TreeGrafter"/>
</dbReference>
<sequence length="1090" mass="122680">MTEYVDEDTVMTDENYSGSSANILEIPLEADGEAVTIDLDNDLPENPSEICVLLENEKCAPEYWLAVGTAYARNGQTDNAIEVVMKGLAASVVQKDSDKLPFYSCLSWLYLRQLKAAPTSSSDNLVKTKEAYHSLATEASNRATQLDRGWSVNILARGALTSAVAQFDDSLSSFQTVLSQSNDGNLFAQLGRARVLYHKKNFKGALQVYQNVLLARPEMVKPDPRIGIGLCFWKLDDKEAALEAWNRAQELQPNSPTVNTLLGLYYMDAALSNIEAVDFAENYTKALMFIQQAYKYNPTYSAAGLALSTYFYSKKNMDAVLKLNNSVINYADLPILLSDGYFWMGRAYHSMNELDKALEFYQLANIKNPNSLLPLIGKGLVQMSNESTEAEALLTFENVVSNHPKSLEGLLLLGLLQAKRGNTPGSSDPKRIKQAITLLERYLSLAEESKETPATEALLILSQLYEPTNVEKALAIIKRVGENQGLEPGQPLDSVHLNNNIAVLYYLNGHYDLARQYFDGALSLAKDDSSNSNFIPTLTYNIARLEDAVGEPERAQDGYKKVLELAPDYLDARIRSTYLAIALSSEAGADDMTKLMDDHGDNLEVRSLYGWFLRRRKRTAAKSLSEDVEQKHYKHSLVDVDKHDSYSLVAMGNLYLKVAREIRINKNSDIEKKDKTYFRAAEFFDKALQIDPHNAFAAQGIAIIFAETKKPELASYIFTKIKETLNDISIYVNTGHCLVELRQFEKAIEAYEYALNRFKNGNDPQLMTLLGRAWYVRGMTNKDHTALKTALEYSKKALEQATDNTSLAFNVAFLQFQLAEYIRRAPESQRCVAEIEHVAEDLEKAIKSLDEIAKSKYPPFPANELEQRSLMGQNTLRKQLDRALAEQREYDNTVAVKLEEARKKQQEEKDRLMQEAERQAVEKAERERLLAEERIKLQEEAEKWAETARLEAEALKSTTVGESDTEDGNAEKKEEKKIRRKSTGSRQPKQKKPKAEKEKPKSSSKKFKSEDFIKDSSESELSDNELLSDINESDIEDDDRKRKPGEGNDDDGEPVDTGASSPKRRKLTKRIADSDEDEPAGDDLFGDEED</sequence>
<keyword evidence="1" id="KW-0677">Repeat</keyword>
<proteinExistence type="predicted"/>
<dbReference type="RefSeq" id="XP_018736014.1">
    <property type="nucleotide sequence ID" value="XM_018878742.1"/>
</dbReference>
<dbReference type="GO" id="GO:0016593">
    <property type="term" value="C:Cdc73/Paf1 complex"/>
    <property type="evidence" value="ECO:0007669"/>
    <property type="project" value="EnsemblFungi"/>
</dbReference>
<feature type="compositionally biased region" description="Acidic residues" evidence="5">
    <location>
        <begin position="1074"/>
        <end position="1090"/>
    </location>
</feature>
<feature type="coiled-coil region" evidence="4">
    <location>
        <begin position="895"/>
        <end position="941"/>
    </location>
</feature>
<dbReference type="GeneID" id="30033679"/>
<dbReference type="Gene3D" id="1.25.40.10">
    <property type="entry name" value="Tetratricopeptide repeat domain"/>
    <property type="match status" value="4"/>
</dbReference>
<dbReference type="Pfam" id="PF13181">
    <property type="entry name" value="TPR_8"/>
    <property type="match status" value="3"/>
</dbReference>
<dbReference type="KEGG" id="slb:AWJ20_1833"/>